<dbReference type="SUPFAM" id="SSF48452">
    <property type="entry name" value="TPR-like"/>
    <property type="match status" value="2"/>
</dbReference>
<feature type="compositionally biased region" description="Low complexity" evidence="8">
    <location>
        <begin position="660"/>
        <end position="671"/>
    </location>
</feature>
<feature type="region of interest" description="Disordered" evidence="8">
    <location>
        <begin position="1"/>
        <end position="58"/>
    </location>
</feature>
<feature type="compositionally biased region" description="Polar residues" evidence="8">
    <location>
        <begin position="628"/>
        <end position="638"/>
    </location>
</feature>
<keyword evidence="4" id="KW-0833">Ubl conjugation pathway</keyword>
<dbReference type="GO" id="GO:0031145">
    <property type="term" value="P:anaphase-promoting complex-dependent catabolic process"/>
    <property type="evidence" value="ECO:0007669"/>
    <property type="project" value="TreeGrafter"/>
</dbReference>
<dbReference type="GO" id="GO:0005737">
    <property type="term" value="C:cytoplasm"/>
    <property type="evidence" value="ECO:0007669"/>
    <property type="project" value="TreeGrafter"/>
</dbReference>
<dbReference type="GO" id="GO:0016567">
    <property type="term" value="P:protein ubiquitination"/>
    <property type="evidence" value="ECO:0007669"/>
    <property type="project" value="TreeGrafter"/>
</dbReference>
<keyword evidence="3" id="KW-0498">Mitosis</keyword>
<dbReference type="Pfam" id="PF12895">
    <property type="entry name" value="ANAPC3"/>
    <property type="match status" value="1"/>
</dbReference>
<dbReference type="Proteomes" id="UP001152759">
    <property type="component" value="Chromosome 1"/>
</dbReference>
<dbReference type="GO" id="GO:0045842">
    <property type="term" value="P:positive regulation of mitotic metaphase/anaphase transition"/>
    <property type="evidence" value="ECO:0007669"/>
    <property type="project" value="TreeGrafter"/>
</dbReference>
<dbReference type="Gene3D" id="1.25.40.10">
    <property type="entry name" value="Tetratricopeptide repeat domain"/>
    <property type="match status" value="1"/>
</dbReference>
<feature type="repeat" description="TPR" evidence="7">
    <location>
        <begin position="525"/>
        <end position="558"/>
    </location>
</feature>
<reference evidence="9" key="1">
    <citation type="submission" date="2021-12" db="EMBL/GenBank/DDBJ databases">
        <authorList>
            <person name="King R."/>
        </authorList>
    </citation>
    <scope>NUCLEOTIDE SEQUENCE</scope>
</reference>
<organism evidence="9 10">
    <name type="scientific">Bemisia tabaci</name>
    <name type="common">Sweetpotato whitefly</name>
    <name type="synonym">Aleurodes tabaci</name>
    <dbReference type="NCBI Taxonomy" id="7038"/>
    <lineage>
        <taxon>Eukaryota</taxon>
        <taxon>Metazoa</taxon>
        <taxon>Ecdysozoa</taxon>
        <taxon>Arthropoda</taxon>
        <taxon>Hexapoda</taxon>
        <taxon>Insecta</taxon>
        <taxon>Pterygota</taxon>
        <taxon>Neoptera</taxon>
        <taxon>Paraneoptera</taxon>
        <taxon>Hemiptera</taxon>
        <taxon>Sternorrhyncha</taxon>
        <taxon>Aleyrodoidea</taxon>
        <taxon>Aleyrodidae</taxon>
        <taxon>Aleyrodinae</taxon>
        <taxon>Bemisia</taxon>
    </lineage>
</organism>
<evidence type="ECO:0000313" key="10">
    <source>
        <dbReference type="Proteomes" id="UP001152759"/>
    </source>
</evidence>
<dbReference type="PROSITE" id="PS50005">
    <property type="entry name" value="TPR"/>
    <property type="match status" value="3"/>
</dbReference>
<evidence type="ECO:0000256" key="3">
    <source>
        <dbReference type="ARBA" id="ARBA00022776"/>
    </source>
</evidence>
<evidence type="ECO:0000256" key="6">
    <source>
        <dbReference type="ARBA" id="ARBA00023306"/>
    </source>
</evidence>
<proteinExistence type="predicted"/>
<dbReference type="EMBL" id="OU963862">
    <property type="protein sequence ID" value="CAH0380685.1"/>
    <property type="molecule type" value="Genomic_DNA"/>
</dbReference>
<evidence type="ECO:0000256" key="8">
    <source>
        <dbReference type="SAM" id="MobiDB-lite"/>
    </source>
</evidence>
<dbReference type="GO" id="GO:0051301">
    <property type="term" value="P:cell division"/>
    <property type="evidence" value="ECO:0007669"/>
    <property type="project" value="UniProtKB-KW"/>
</dbReference>
<feature type="region of interest" description="Disordered" evidence="8">
    <location>
        <begin position="628"/>
        <end position="695"/>
    </location>
</feature>
<feature type="compositionally biased region" description="Basic residues" evidence="8">
    <location>
        <begin position="16"/>
        <end position="25"/>
    </location>
</feature>
<evidence type="ECO:0000256" key="5">
    <source>
        <dbReference type="ARBA" id="ARBA00022803"/>
    </source>
</evidence>
<dbReference type="InterPro" id="IPR011990">
    <property type="entry name" value="TPR-like_helical_dom_sf"/>
</dbReference>
<dbReference type="SMART" id="SM00028">
    <property type="entry name" value="TPR"/>
    <property type="match status" value="7"/>
</dbReference>
<feature type="repeat" description="TPR" evidence="7">
    <location>
        <begin position="559"/>
        <end position="592"/>
    </location>
</feature>
<evidence type="ECO:0000256" key="2">
    <source>
        <dbReference type="ARBA" id="ARBA00022737"/>
    </source>
</evidence>
<evidence type="ECO:0000256" key="1">
    <source>
        <dbReference type="ARBA" id="ARBA00022618"/>
    </source>
</evidence>
<keyword evidence="1" id="KW-0132">Cell division</keyword>
<dbReference type="InterPro" id="IPR019734">
    <property type="entry name" value="TPR_rpt"/>
</dbReference>
<dbReference type="PANTHER" id="PTHR12558">
    <property type="entry name" value="CELL DIVISION CYCLE 16,23,27"/>
    <property type="match status" value="1"/>
</dbReference>
<evidence type="ECO:0000313" key="9">
    <source>
        <dbReference type="EMBL" id="CAH0380685.1"/>
    </source>
</evidence>
<evidence type="ECO:0000256" key="7">
    <source>
        <dbReference type="PROSITE-ProRule" id="PRU00339"/>
    </source>
</evidence>
<dbReference type="AlphaFoldDB" id="A0A9N9ZZ27"/>
<accession>A0A9N9ZZ27</accession>
<dbReference type="KEGG" id="btab:109038978"/>
<keyword evidence="6" id="KW-0131">Cell cycle</keyword>
<keyword evidence="2" id="KW-0677">Repeat</keyword>
<evidence type="ECO:0000256" key="4">
    <source>
        <dbReference type="ARBA" id="ARBA00022786"/>
    </source>
</evidence>
<protein>
    <recommendedName>
        <fullName evidence="11">Cell division cycle protein 16</fullName>
    </recommendedName>
</protein>
<dbReference type="GO" id="GO:0005680">
    <property type="term" value="C:anaphase-promoting complex"/>
    <property type="evidence" value="ECO:0007669"/>
    <property type="project" value="TreeGrafter"/>
</dbReference>
<name>A0A9N9ZZ27_BEMTA</name>
<feature type="repeat" description="TPR" evidence="7">
    <location>
        <begin position="380"/>
        <end position="413"/>
    </location>
</feature>
<gene>
    <name evidence="9" type="ORF">BEMITA_LOCUS410</name>
</gene>
<evidence type="ECO:0008006" key="11">
    <source>
        <dbReference type="Google" id="ProtNLM"/>
    </source>
</evidence>
<keyword evidence="5 7" id="KW-0802">TPR repeat</keyword>
<sequence>MSCKFETPEPSTSTKDKKKPRKIKPSKNESGSKRSAPKQKMNKTVKVPGTQKSKTQLSATKMLRRKKVKHLEKLVKYYINRLSFDSALFWAQRLLSIDKSAESIYLLGRCLFLKKQYRRAINVIREAGLDKKEINPLCFYLVCKCLYMVGDYPEALDLLSGEPQNVHLTDAPFSCTSRRKSKWMKKYGQKKNIEPSLTVLKAQIHEKMENRIVAAENYKKALEQDIFCYEAFSALVSHHMISSQEEKAIIKKMDEQLANKPINHEKALVREIYQNIIDKYRAPSNNRKEIDAKICPTSHSSKAYPSTNLCKHPYVAIAEAERLYNACYFADCLSVTEEILENSPMHPTCLPIHIACLFQLRLCNKLFQLGEALIKEPKNSNAWYAVGCYYLVSGKVELSRKYFAKATSVDKMNAPAWIAYGHSFGFFTEHDQAMAAYFKSAQLLIGCHLPLLYLGMECTETNNFKLAGNYLGQACQIVPNDPFVIHEMGIVAYQSKEYAQAEKHFDLALALVHERNPVIVAETWGVLLNNLGHTHRKLKNYDRALEYHLKAVKIKPTCPKIRTAVGFVEALLGRYEDAAKSFHRALSIQSDNSFATSMLNICLERLSHEDHIYHEFKNDDFVFIRPSTSHGPAESSKSGLFWSGSPGDLSEDESLIYQLEEGSSGSDSENGFNIGSASEEGSGCSDVEMQDENVS</sequence>
<dbReference type="PANTHER" id="PTHR12558:SF9">
    <property type="entry name" value="CELL DIVISION CYCLE PROTEIN 16 HOMOLOG"/>
    <property type="match status" value="1"/>
</dbReference>
<dbReference type="Pfam" id="PF00515">
    <property type="entry name" value="TPR_1"/>
    <property type="match status" value="1"/>
</dbReference>
<keyword evidence="10" id="KW-1185">Reference proteome</keyword>